<accession>A0A286TED5</accession>
<proteinExistence type="predicted"/>
<protein>
    <submittedName>
        <fullName evidence="1">Uncharacterized protein</fullName>
    </submittedName>
</protein>
<reference evidence="1 2" key="1">
    <citation type="journal article" date="2017" name="Biosci. Biotechnol. Biochem.">
        <title>Identification and characterization of a sulfoglycosidase from Bifidobacterium bifidum implicated in mucin glycan utilization.</title>
        <authorList>
            <person name="Katoh T."/>
            <person name="Maeshibu T."/>
            <person name="Kikkawa K."/>
            <person name="Gotoh A."/>
            <person name="Tomabechi Y."/>
            <person name="Nakamura M."/>
            <person name="Liao W.-H."/>
            <person name="Yamaguchi M."/>
            <person name="Ashida H."/>
            <person name="Yamamoto K."/>
            <person name="Katayama T."/>
        </authorList>
    </citation>
    <scope>NUCLEOTIDE SEQUENCE [LARGE SCALE GENOMIC DNA]</scope>
    <source>
        <strain evidence="1 2">JCM 7004</strain>
    </source>
</reference>
<evidence type="ECO:0000313" key="2">
    <source>
        <dbReference type="Proteomes" id="UP000262177"/>
    </source>
</evidence>
<name>A0A286TED5_BIFBI</name>
<dbReference type="EMBL" id="AP018131">
    <property type="protein sequence ID" value="BBA48712.1"/>
    <property type="molecule type" value="Genomic_DNA"/>
</dbReference>
<sequence length="37" mass="4487">MEVAEVLFHVSQFDERSSCGFIARYQRHHGEYCFLFF</sequence>
<dbReference type="Proteomes" id="UP000262177">
    <property type="component" value="Chromosome"/>
</dbReference>
<dbReference type="AlphaFoldDB" id="A0A286TED5"/>
<organism evidence="1 2">
    <name type="scientific">Bifidobacterium bifidum LMG 13195</name>
    <dbReference type="NCBI Taxonomy" id="1207542"/>
    <lineage>
        <taxon>Bacteria</taxon>
        <taxon>Bacillati</taxon>
        <taxon>Actinomycetota</taxon>
        <taxon>Actinomycetes</taxon>
        <taxon>Bifidobacteriales</taxon>
        <taxon>Bifidobacteriaceae</taxon>
        <taxon>Bifidobacterium</taxon>
    </lineage>
</organism>
<gene>
    <name evidence="1" type="ORF">BBJK_02541</name>
</gene>
<evidence type="ECO:0000313" key="1">
    <source>
        <dbReference type="EMBL" id="BBA48712.1"/>
    </source>
</evidence>